<dbReference type="Proteomes" id="UP000031258">
    <property type="component" value="Unassembled WGS sequence"/>
</dbReference>
<protein>
    <recommendedName>
        <fullName evidence="1">Transposase DDE domain-containing protein</fullName>
    </recommendedName>
</protein>
<organism evidence="2 3">
    <name type="scientific">Candidatus Jidaibacter acanthamoebae</name>
    <dbReference type="NCBI Taxonomy" id="86105"/>
    <lineage>
        <taxon>Bacteria</taxon>
        <taxon>Pseudomonadati</taxon>
        <taxon>Pseudomonadota</taxon>
        <taxon>Alphaproteobacteria</taxon>
        <taxon>Rickettsiales</taxon>
        <taxon>Candidatus Midichloriaceae</taxon>
        <taxon>Candidatus Jidaibacter</taxon>
    </lineage>
</organism>
<feature type="domain" description="Transposase DDE" evidence="1">
    <location>
        <begin position="15"/>
        <end position="58"/>
    </location>
</feature>
<evidence type="ECO:0000259" key="1">
    <source>
        <dbReference type="Pfam" id="PF13612"/>
    </source>
</evidence>
<dbReference type="Pfam" id="PF13612">
    <property type="entry name" value="DDE_Tnp_1_3"/>
    <property type="match status" value="1"/>
</dbReference>
<evidence type="ECO:0000313" key="3">
    <source>
        <dbReference type="Proteomes" id="UP000031258"/>
    </source>
</evidence>
<gene>
    <name evidence="2" type="ORF">NF27_DP01880</name>
</gene>
<sequence length="61" mass="6985">MFSCLPLIAFRLLCIIIADSTSIKACHIKREKRHRVFAGYAAKGRNSMGWFFRAKVTILLI</sequence>
<evidence type="ECO:0000313" key="2">
    <source>
        <dbReference type="EMBL" id="KIE05644.1"/>
    </source>
</evidence>
<name>A0A0C1QJE5_9RICK</name>
<dbReference type="InterPro" id="IPR025668">
    <property type="entry name" value="Tnp_DDE_dom"/>
</dbReference>
<dbReference type="AlphaFoldDB" id="A0A0C1QJE5"/>
<proteinExistence type="predicted"/>
<reference evidence="2 3" key="1">
    <citation type="submission" date="2014-11" db="EMBL/GenBank/DDBJ databases">
        <title>A Rickettsiales Symbiont of Amoebae With Ancient Features.</title>
        <authorList>
            <person name="Schulz F."/>
            <person name="Martijn J."/>
            <person name="Wascher F."/>
            <person name="Kostanjsek R."/>
            <person name="Ettema T.J."/>
            <person name="Horn M."/>
        </authorList>
    </citation>
    <scope>NUCLEOTIDE SEQUENCE [LARGE SCALE GENOMIC DNA]</scope>
    <source>
        <strain evidence="2 3">UWC36</strain>
    </source>
</reference>
<dbReference type="EMBL" id="JSWE01000092">
    <property type="protein sequence ID" value="KIE05644.1"/>
    <property type="molecule type" value="Genomic_DNA"/>
</dbReference>
<keyword evidence="3" id="KW-1185">Reference proteome</keyword>
<accession>A0A0C1QJE5</accession>
<comment type="caution">
    <text evidence="2">The sequence shown here is derived from an EMBL/GenBank/DDBJ whole genome shotgun (WGS) entry which is preliminary data.</text>
</comment>